<dbReference type="GO" id="GO:0008237">
    <property type="term" value="F:metallopeptidase activity"/>
    <property type="evidence" value="ECO:0007669"/>
    <property type="project" value="InterPro"/>
</dbReference>
<dbReference type="SUPFAM" id="SSF111283">
    <property type="entry name" value="Putative modulator of DNA gyrase, PmbA/TldD"/>
    <property type="match status" value="1"/>
</dbReference>
<organism evidence="1 2">
    <name type="scientific">Eiseniibacteriota bacterium</name>
    <dbReference type="NCBI Taxonomy" id="2212470"/>
    <lineage>
        <taxon>Bacteria</taxon>
        <taxon>Candidatus Eiseniibacteriota</taxon>
    </lineage>
</organism>
<comment type="caution">
    <text evidence="1">The sequence shown here is derived from an EMBL/GenBank/DDBJ whole genome shotgun (WGS) entry which is preliminary data.</text>
</comment>
<dbReference type="Proteomes" id="UP000748308">
    <property type="component" value="Unassembled WGS sequence"/>
</dbReference>
<sequence>MQERFRQVADHVVSLLRGEEVALMTFDGEVSDFVRFNHNAVRQAGSVTQQDLGLDLIDGRRHAEAKLALSGDFTADRSRVEAMVGNLRARLPHLPEDPHLLYSTEVRSTEKHG</sequence>
<protein>
    <submittedName>
        <fullName evidence="1">TldE/PmbA family protein</fullName>
    </submittedName>
</protein>
<feature type="non-terminal residue" evidence="1">
    <location>
        <position position="113"/>
    </location>
</feature>
<dbReference type="AlphaFoldDB" id="A0A938BSH1"/>
<evidence type="ECO:0000313" key="2">
    <source>
        <dbReference type="Proteomes" id="UP000748308"/>
    </source>
</evidence>
<dbReference type="InterPro" id="IPR036059">
    <property type="entry name" value="TldD/PmbA_sf"/>
</dbReference>
<dbReference type="EMBL" id="VGIY01000484">
    <property type="protein sequence ID" value="MBM3318781.1"/>
    <property type="molecule type" value="Genomic_DNA"/>
</dbReference>
<dbReference type="GO" id="GO:0006508">
    <property type="term" value="P:proteolysis"/>
    <property type="evidence" value="ECO:0007669"/>
    <property type="project" value="InterPro"/>
</dbReference>
<reference evidence="1" key="1">
    <citation type="submission" date="2019-03" db="EMBL/GenBank/DDBJ databases">
        <title>Lake Tanganyika Metagenome-Assembled Genomes (MAGs).</title>
        <authorList>
            <person name="Tran P."/>
        </authorList>
    </citation>
    <scope>NUCLEOTIDE SEQUENCE</scope>
    <source>
        <strain evidence="1">M_DeepCast_400m_m2_100</strain>
    </source>
</reference>
<accession>A0A938BSH1</accession>
<evidence type="ECO:0000313" key="1">
    <source>
        <dbReference type="EMBL" id="MBM3318781.1"/>
    </source>
</evidence>
<name>A0A938BSH1_UNCEI</name>
<gene>
    <name evidence="1" type="ORF">FJY75_13105</name>
</gene>
<proteinExistence type="predicted"/>